<evidence type="ECO:0000313" key="1">
    <source>
        <dbReference type="EMBL" id="CAH1407404.1"/>
    </source>
</evidence>
<dbReference type="EMBL" id="OV725083">
    <property type="protein sequence ID" value="CAH1407404.1"/>
    <property type="molecule type" value="Genomic_DNA"/>
</dbReference>
<dbReference type="Proteomes" id="UP001152798">
    <property type="component" value="Chromosome 7"/>
</dbReference>
<dbReference type="AlphaFoldDB" id="A0A9P0HT94"/>
<protein>
    <submittedName>
        <fullName evidence="1">Uncharacterized protein</fullName>
    </submittedName>
</protein>
<evidence type="ECO:0000313" key="2">
    <source>
        <dbReference type="Proteomes" id="UP001152798"/>
    </source>
</evidence>
<name>A0A9P0HT94_NEZVI</name>
<keyword evidence="2" id="KW-1185">Reference proteome</keyword>
<reference evidence="1" key="1">
    <citation type="submission" date="2022-01" db="EMBL/GenBank/DDBJ databases">
        <authorList>
            <person name="King R."/>
        </authorList>
    </citation>
    <scope>NUCLEOTIDE SEQUENCE</scope>
</reference>
<sequence>MEFGTVRLPGPFCYSPFPRLLEKLPYKRAPCIPTQWGPRLPIAAGLTRAHLARSIYRCRCIGRRPSIMTVTATLGTASVFSVDFALCSQAGAWGGGVSPPSRISV</sequence>
<organism evidence="1 2">
    <name type="scientific">Nezara viridula</name>
    <name type="common">Southern green stink bug</name>
    <name type="synonym">Cimex viridulus</name>
    <dbReference type="NCBI Taxonomy" id="85310"/>
    <lineage>
        <taxon>Eukaryota</taxon>
        <taxon>Metazoa</taxon>
        <taxon>Ecdysozoa</taxon>
        <taxon>Arthropoda</taxon>
        <taxon>Hexapoda</taxon>
        <taxon>Insecta</taxon>
        <taxon>Pterygota</taxon>
        <taxon>Neoptera</taxon>
        <taxon>Paraneoptera</taxon>
        <taxon>Hemiptera</taxon>
        <taxon>Heteroptera</taxon>
        <taxon>Panheteroptera</taxon>
        <taxon>Pentatomomorpha</taxon>
        <taxon>Pentatomoidea</taxon>
        <taxon>Pentatomidae</taxon>
        <taxon>Pentatominae</taxon>
        <taxon>Nezara</taxon>
    </lineage>
</organism>
<accession>A0A9P0HT94</accession>
<gene>
    <name evidence="1" type="ORF">NEZAVI_LOCUS15124</name>
</gene>
<proteinExistence type="predicted"/>